<dbReference type="Pfam" id="PF13439">
    <property type="entry name" value="Glyco_transf_4"/>
    <property type="match status" value="1"/>
</dbReference>
<reference evidence="4" key="1">
    <citation type="submission" date="2021-01" db="EMBL/GenBank/DDBJ databases">
        <title>Modified the classification status of verrucomicrobia.</title>
        <authorList>
            <person name="Feng X."/>
        </authorList>
    </citation>
    <scope>NUCLEOTIDE SEQUENCE</scope>
    <source>
        <strain evidence="4">JCM 18052</strain>
    </source>
</reference>
<evidence type="ECO:0000259" key="2">
    <source>
        <dbReference type="Pfam" id="PF00534"/>
    </source>
</evidence>
<organism evidence="4 5">
    <name type="scientific">Luteolibacter yonseiensis</name>
    <dbReference type="NCBI Taxonomy" id="1144680"/>
    <lineage>
        <taxon>Bacteria</taxon>
        <taxon>Pseudomonadati</taxon>
        <taxon>Verrucomicrobiota</taxon>
        <taxon>Verrucomicrobiia</taxon>
        <taxon>Verrucomicrobiales</taxon>
        <taxon>Verrucomicrobiaceae</taxon>
        <taxon>Luteolibacter</taxon>
    </lineage>
</organism>
<dbReference type="InterPro" id="IPR001296">
    <property type="entry name" value="Glyco_trans_1"/>
</dbReference>
<evidence type="ECO:0000259" key="3">
    <source>
        <dbReference type="Pfam" id="PF13439"/>
    </source>
</evidence>
<dbReference type="GO" id="GO:0016757">
    <property type="term" value="F:glycosyltransferase activity"/>
    <property type="evidence" value="ECO:0007669"/>
    <property type="project" value="InterPro"/>
</dbReference>
<dbReference type="EMBL" id="JAENIK010000012">
    <property type="protein sequence ID" value="MBK1817136.1"/>
    <property type="molecule type" value="Genomic_DNA"/>
</dbReference>
<keyword evidence="1" id="KW-0808">Transferase</keyword>
<evidence type="ECO:0000256" key="1">
    <source>
        <dbReference type="ARBA" id="ARBA00022679"/>
    </source>
</evidence>
<feature type="domain" description="Glycosyl transferase family 1" evidence="2">
    <location>
        <begin position="177"/>
        <end position="317"/>
    </location>
</feature>
<proteinExistence type="predicted"/>
<evidence type="ECO:0000313" key="5">
    <source>
        <dbReference type="Proteomes" id="UP000600139"/>
    </source>
</evidence>
<dbReference type="PANTHER" id="PTHR46401:SF2">
    <property type="entry name" value="GLYCOSYLTRANSFERASE WBBK-RELATED"/>
    <property type="match status" value="1"/>
</dbReference>
<dbReference type="GO" id="GO:0009103">
    <property type="term" value="P:lipopolysaccharide biosynthetic process"/>
    <property type="evidence" value="ECO:0007669"/>
    <property type="project" value="TreeGrafter"/>
</dbReference>
<sequence>MPSQSMPRFAAMLQSGMVERGHDVEVWTSEKFFLKIPVPAPLRKWVGYLDQYLVFPLQIRNRLGKSSRDTLFVFADQALGPWVPVVSGRPHVIHCHDFLAQRSALGEIPENPTGRTGKWYQAYIRQGFRQGRNFISVSEKTRSDLNRFVNGGVERSEMVYNGLNQEFGLVDPSYARTELRKLTSIDLDGGYLLHVGGNQWYKNRIGVIEIYNAWRAGTNPGLPLLMIGPKASGDLQAMRDASPFRDDIHLLAGLDDVAVRLAYAGSAAFIFPSLAEGFGWPIAEAMASGCPVLTTDEAPMTEVAGEAAFLIPRRPQDESQTATWAARSADVLQKLVSLSDDERKNVVTRGIANAKRFDSAAALDQIARIYSSVLAGR</sequence>
<protein>
    <submittedName>
        <fullName evidence="4">Glycosyltransferase family 4 protein</fullName>
    </submittedName>
</protein>
<dbReference type="AlphaFoldDB" id="A0A934R4R4"/>
<dbReference type="InterPro" id="IPR028098">
    <property type="entry name" value="Glyco_trans_4-like_N"/>
</dbReference>
<accession>A0A934R4R4</accession>
<dbReference type="Proteomes" id="UP000600139">
    <property type="component" value="Unassembled WGS sequence"/>
</dbReference>
<name>A0A934R4R4_9BACT</name>
<keyword evidence="5" id="KW-1185">Reference proteome</keyword>
<dbReference type="Gene3D" id="3.40.50.2000">
    <property type="entry name" value="Glycogen Phosphorylase B"/>
    <property type="match status" value="2"/>
</dbReference>
<comment type="caution">
    <text evidence="4">The sequence shown here is derived from an EMBL/GenBank/DDBJ whole genome shotgun (WGS) entry which is preliminary data.</text>
</comment>
<dbReference type="Pfam" id="PF00534">
    <property type="entry name" value="Glycos_transf_1"/>
    <property type="match status" value="1"/>
</dbReference>
<gene>
    <name evidence="4" type="ORF">JIN84_16065</name>
</gene>
<feature type="domain" description="Glycosyltransferase subfamily 4-like N-terminal" evidence="3">
    <location>
        <begin position="8"/>
        <end position="166"/>
    </location>
</feature>
<dbReference type="SUPFAM" id="SSF53756">
    <property type="entry name" value="UDP-Glycosyltransferase/glycogen phosphorylase"/>
    <property type="match status" value="1"/>
</dbReference>
<evidence type="ECO:0000313" key="4">
    <source>
        <dbReference type="EMBL" id="MBK1817136.1"/>
    </source>
</evidence>
<dbReference type="PANTHER" id="PTHR46401">
    <property type="entry name" value="GLYCOSYLTRANSFERASE WBBK-RELATED"/>
    <property type="match status" value="1"/>
</dbReference>
<dbReference type="CDD" id="cd03809">
    <property type="entry name" value="GT4_MtfB-like"/>
    <property type="match status" value="1"/>
</dbReference>